<comment type="caution">
    <text evidence="4">The sequence shown here is derived from an EMBL/GenBank/DDBJ whole genome shotgun (WGS) entry which is preliminary data.</text>
</comment>
<evidence type="ECO:0000259" key="3">
    <source>
        <dbReference type="Pfam" id="PF01576"/>
    </source>
</evidence>
<feature type="coiled-coil region" evidence="2">
    <location>
        <begin position="36"/>
        <end position="84"/>
    </location>
</feature>
<dbReference type="STRING" id="56216.A0A1A6GJ79"/>
<keyword evidence="5" id="KW-1185">Reference proteome</keyword>
<gene>
    <name evidence="4" type="ORF">A6R68_05138</name>
</gene>
<name>A0A1A6GJ79_NEOLE</name>
<dbReference type="EMBL" id="LZPO01087310">
    <property type="protein sequence ID" value="OBS66323.1"/>
    <property type="molecule type" value="Genomic_DNA"/>
</dbReference>
<dbReference type="Proteomes" id="UP000092124">
    <property type="component" value="Unassembled WGS sequence"/>
</dbReference>
<dbReference type="GO" id="GO:0016459">
    <property type="term" value="C:myosin complex"/>
    <property type="evidence" value="ECO:0007669"/>
    <property type="project" value="InterPro"/>
</dbReference>
<feature type="domain" description="Myosin tail" evidence="3">
    <location>
        <begin position="1"/>
        <end position="88"/>
    </location>
</feature>
<proteinExistence type="predicted"/>
<evidence type="ECO:0000256" key="2">
    <source>
        <dbReference type="SAM" id="Coils"/>
    </source>
</evidence>
<organism evidence="4 5">
    <name type="scientific">Neotoma lepida</name>
    <name type="common">Desert woodrat</name>
    <dbReference type="NCBI Taxonomy" id="56216"/>
    <lineage>
        <taxon>Eukaryota</taxon>
        <taxon>Metazoa</taxon>
        <taxon>Chordata</taxon>
        <taxon>Craniata</taxon>
        <taxon>Vertebrata</taxon>
        <taxon>Euteleostomi</taxon>
        <taxon>Mammalia</taxon>
        <taxon>Eutheria</taxon>
        <taxon>Euarchontoglires</taxon>
        <taxon>Glires</taxon>
        <taxon>Rodentia</taxon>
        <taxon>Myomorpha</taxon>
        <taxon>Muroidea</taxon>
        <taxon>Cricetidae</taxon>
        <taxon>Neotominae</taxon>
        <taxon>Neotoma</taxon>
    </lineage>
</organism>
<dbReference type="Pfam" id="PF01576">
    <property type="entry name" value="Myosin_tail_1"/>
    <property type="match status" value="1"/>
</dbReference>
<dbReference type="AlphaFoldDB" id="A0A1A6GJ79"/>
<accession>A0A1A6GJ79</accession>
<sequence length="139" mass="16052">MEEEVDAREQAGCQLQSVQAQLSEWRRCQEEEAGEAEALAQYLAEKTEVVERLERAHQRLQQELDDATVDLGQQKQVLRTLEKKQHKLTSSWQSPTLQTVEDHEPTQQVKRSIVPCLCVSAINHTKSVDDIHQYMEQIK</sequence>
<evidence type="ECO:0000256" key="1">
    <source>
        <dbReference type="ARBA" id="ARBA00023054"/>
    </source>
</evidence>
<dbReference type="InterPro" id="IPR002928">
    <property type="entry name" value="Myosin_tail"/>
</dbReference>
<evidence type="ECO:0000313" key="4">
    <source>
        <dbReference type="EMBL" id="OBS66323.1"/>
    </source>
</evidence>
<keyword evidence="1 2" id="KW-0175">Coiled coil</keyword>
<reference evidence="4 5" key="1">
    <citation type="submission" date="2016-06" db="EMBL/GenBank/DDBJ databases">
        <title>The Draft Genome Sequence and Annotation of the Desert Woodrat Neotoma lepida.</title>
        <authorList>
            <person name="Campbell M."/>
            <person name="Oakeson K.F."/>
            <person name="Yandell M."/>
            <person name="Halpert J.R."/>
            <person name="Dearing D."/>
        </authorList>
    </citation>
    <scope>NUCLEOTIDE SEQUENCE [LARGE SCALE GENOMIC DNA]</scope>
    <source>
        <strain evidence="4">417</strain>
        <tissue evidence="4">Liver</tissue>
    </source>
</reference>
<protein>
    <recommendedName>
        <fullName evidence="3">Myosin tail domain-containing protein</fullName>
    </recommendedName>
</protein>
<evidence type="ECO:0000313" key="5">
    <source>
        <dbReference type="Proteomes" id="UP000092124"/>
    </source>
</evidence>